<dbReference type="InterPro" id="IPR033764">
    <property type="entry name" value="Sdr_B"/>
</dbReference>
<keyword evidence="6" id="KW-1185">Reference proteome</keyword>
<comment type="caution">
    <text evidence="5">The sequence shown here is derived from an EMBL/GenBank/DDBJ whole genome shotgun (WGS) entry which is preliminary data.</text>
</comment>
<dbReference type="SUPFAM" id="SSF117074">
    <property type="entry name" value="Hypothetical protein PA1324"/>
    <property type="match status" value="2"/>
</dbReference>
<dbReference type="Pfam" id="PF17210">
    <property type="entry name" value="SdrD_B"/>
    <property type="match status" value="2"/>
</dbReference>
<dbReference type="InterPro" id="IPR015919">
    <property type="entry name" value="Cadherin-like_sf"/>
</dbReference>
<dbReference type="PANTHER" id="PTHR23303">
    <property type="entry name" value="CARBOXYPEPTIDASE REGULATORY REGION-CONTAINING"/>
    <property type="match status" value="1"/>
</dbReference>
<feature type="domain" description="Cadherin" evidence="4">
    <location>
        <begin position="181"/>
        <end position="267"/>
    </location>
</feature>
<dbReference type="PROSITE" id="PS50268">
    <property type="entry name" value="CADHERIN_2"/>
    <property type="match status" value="1"/>
</dbReference>
<accession>A0ABT1MM80</accession>
<name>A0ABT1MM80_9RHOB</name>
<dbReference type="CDD" id="cd11304">
    <property type="entry name" value="Cadherin_repeat"/>
    <property type="match status" value="1"/>
</dbReference>
<dbReference type="InterPro" id="IPR008979">
    <property type="entry name" value="Galactose-bd-like_sf"/>
</dbReference>
<dbReference type="InterPro" id="IPR051417">
    <property type="entry name" value="SDr/BOS_complex"/>
</dbReference>
<dbReference type="Pfam" id="PF17963">
    <property type="entry name" value="Big_9"/>
    <property type="match status" value="1"/>
</dbReference>
<dbReference type="Proteomes" id="UP001203945">
    <property type="component" value="Unassembled WGS sequence"/>
</dbReference>
<gene>
    <name evidence="5" type="ORF">MLD63_02855</name>
</gene>
<keyword evidence="5" id="KW-0614">Plasmid</keyword>
<evidence type="ECO:0000313" key="6">
    <source>
        <dbReference type="Proteomes" id="UP001203945"/>
    </source>
</evidence>
<proteinExistence type="predicted"/>
<organism evidence="5 6">
    <name type="scientific">Paracoccus albicereus</name>
    <dbReference type="NCBI Taxonomy" id="2922394"/>
    <lineage>
        <taxon>Bacteria</taxon>
        <taxon>Pseudomonadati</taxon>
        <taxon>Pseudomonadota</taxon>
        <taxon>Alphaproteobacteria</taxon>
        <taxon>Rhodobacterales</taxon>
        <taxon>Paracoccaceae</taxon>
        <taxon>Paracoccus</taxon>
    </lineage>
</organism>
<dbReference type="Gene3D" id="2.60.40.10">
    <property type="entry name" value="Immunoglobulins"/>
    <property type="match status" value="2"/>
</dbReference>
<dbReference type="EMBL" id="JAKZEU010000001">
    <property type="protein sequence ID" value="MCQ0969377.1"/>
    <property type="molecule type" value="Genomic_DNA"/>
</dbReference>
<dbReference type="InterPro" id="IPR002126">
    <property type="entry name" value="Cadherin-like_dom"/>
</dbReference>
<evidence type="ECO:0000259" key="4">
    <source>
        <dbReference type="PROSITE" id="PS50268"/>
    </source>
</evidence>
<dbReference type="SUPFAM" id="SSF49785">
    <property type="entry name" value="Galactose-binding domain-like"/>
    <property type="match status" value="1"/>
</dbReference>
<keyword evidence="2" id="KW-0964">Secreted</keyword>
<comment type="subcellular location">
    <subcellularLocation>
        <location evidence="1">Secreted</location>
    </subcellularLocation>
</comment>
<evidence type="ECO:0000256" key="3">
    <source>
        <dbReference type="ARBA" id="ARBA00022729"/>
    </source>
</evidence>
<protein>
    <submittedName>
        <fullName evidence="5">Ig-like domain-containing protein</fullName>
    </submittedName>
</protein>
<dbReference type="InterPro" id="IPR013783">
    <property type="entry name" value="Ig-like_fold"/>
</dbReference>
<dbReference type="Gene3D" id="2.60.40.60">
    <property type="entry name" value="Cadherins"/>
    <property type="match status" value="1"/>
</dbReference>
<dbReference type="RefSeq" id="WP_255328325.1">
    <property type="nucleotide sequence ID" value="NZ_JAKZEU010000001.1"/>
</dbReference>
<evidence type="ECO:0000256" key="2">
    <source>
        <dbReference type="ARBA" id="ARBA00022525"/>
    </source>
</evidence>
<dbReference type="SUPFAM" id="SSF49313">
    <property type="entry name" value="Cadherin-like"/>
    <property type="match status" value="1"/>
</dbReference>
<reference evidence="5 6" key="1">
    <citation type="submission" date="2022-03" db="EMBL/GenBank/DDBJ databases">
        <authorList>
            <person name="He Y."/>
        </authorList>
    </citation>
    <scope>NUCLEOTIDE SEQUENCE [LARGE SCALE GENOMIC DNA]</scope>
    <source>
        <strain evidence="5 6">TK19116</strain>
        <plasmid evidence="5">unnamed1</plasmid>
    </source>
</reference>
<evidence type="ECO:0000256" key="1">
    <source>
        <dbReference type="ARBA" id="ARBA00004613"/>
    </source>
</evidence>
<dbReference type="Gene3D" id="2.60.120.260">
    <property type="entry name" value="Galactose-binding domain-like"/>
    <property type="match status" value="1"/>
</dbReference>
<evidence type="ECO:0000313" key="5">
    <source>
        <dbReference type="EMBL" id="MCQ0969377.1"/>
    </source>
</evidence>
<geneLocation type="plasmid" evidence="5">
    <name>unnamed1</name>
</geneLocation>
<dbReference type="PANTHER" id="PTHR23303:SF15">
    <property type="entry name" value="COLOSSIN-A"/>
    <property type="match status" value="1"/>
</dbReference>
<sequence>MSYYYKKYEWTAFKESDLLKSGDSNFSYGDSFTMKTPSVSMSTYDNDSTLSGGTSTWWSNTYSADQYGQDASVNDCRVGCKMYAERYHVLQGSDGKTYYLIEIAIEGHDAPGAGSNYLTFYGAQPPAGTVLTSRGTCEVSGSWIDYSCLGAGDKVPPNTPPHFTNVPSDGMFCVDENTKLVIDLDAKDADCDALSYSITGGADSAVFQIDEKTGELSFKTAPDYEAPKDADGNNVYKVIVAVSDGKGGVTNKELSICVKDVDEKPTCVVIEAEDMQLCGYSVKCASSASGGEYVALNASWWGSSSGYIQTKFGGVSGEYDMTLRYWDGSGDGLIKIFVNGEEVGSVRLNDDCGWKTLSLEGLDIDKGDVITLKGYGSCAEGAIIDKIKLCPAEPEPQPGALEGRVFIDANKDGIDNGETGVQGVTVQLLTAAGVVVGTTLTKADGSYAFTGLDAGSYKVVFPTTVNGRVLTNQNVGNDDTIDSDANVTTGQTGNYTVVAGQTTKDVDAGLVDPGIAKLGDFVFIDANKNGVQDAGEVGLAGVGVTLYAADGVTVLATTTTDANGKYMFHNLDAGSYVVGFMEADGFDFTTANVGNDAFDSDANATTGKTGIVTLAIGETNKTVDAGVVAENKAPDAKDDAAKTCADTAKTVDVLANDTDADGDTLTITSVAGQSIVEGGTVDVNGVSISLVGGKLVIDGASAYADLEIGQKVSASYSYTISDGNGGIDTAKLDMSFCGAKNTLDTIAASLPESGLLTVSRDRVGDTFYNAVVTGTGDDRFDGQSFDIAYCVAGYDFLQIDTPFLAKIYLADADSIPAGTVANPQNLDMVNWILNQDFSAMDNGDGTGGTYTEAEIQGAIWGLTDDLVFVNENFPAYGTTANAREIYDMALANGDGFEAGEGDIVGVIFDPVLPDALPTEQPIILGIDWHALAQDCLCA</sequence>
<keyword evidence="3" id="KW-0732">Signal</keyword>